<dbReference type="InterPro" id="IPR040392">
    <property type="entry name" value="PKHA4-7_PH"/>
</dbReference>
<dbReference type="GO" id="GO:0070273">
    <property type="term" value="F:phosphatidylinositol-4-phosphate binding"/>
    <property type="evidence" value="ECO:0007669"/>
    <property type="project" value="TreeGrafter"/>
</dbReference>
<dbReference type="PROSITE" id="PS01159">
    <property type="entry name" value="WW_DOMAIN_1"/>
    <property type="match status" value="1"/>
</dbReference>
<dbReference type="FunFam" id="2.20.70.10:FF:000027">
    <property type="entry name" value="pleckstrin homology domain-containing family A member 5 isoform X1"/>
    <property type="match status" value="1"/>
</dbReference>
<keyword evidence="5" id="KW-0175">Coiled coil</keyword>
<feature type="region of interest" description="Disordered" evidence="6">
    <location>
        <begin position="440"/>
        <end position="466"/>
    </location>
</feature>
<dbReference type="SUPFAM" id="SSF50729">
    <property type="entry name" value="PH domain-like"/>
    <property type="match status" value="1"/>
</dbReference>
<dbReference type="InterPro" id="IPR001202">
    <property type="entry name" value="WW_dom"/>
</dbReference>
<feature type="coiled-coil region" evidence="5">
    <location>
        <begin position="784"/>
        <end position="811"/>
    </location>
</feature>
<evidence type="ECO:0000256" key="4">
    <source>
        <dbReference type="ARBA" id="ARBA00022737"/>
    </source>
</evidence>
<feature type="compositionally biased region" description="Polar residues" evidence="6">
    <location>
        <begin position="531"/>
        <end position="540"/>
    </location>
</feature>
<dbReference type="InterPro" id="IPR036020">
    <property type="entry name" value="WW_dom_sf"/>
</dbReference>
<dbReference type="PROSITE" id="PS50003">
    <property type="entry name" value="PH_DOMAIN"/>
    <property type="match status" value="1"/>
</dbReference>
<feature type="region of interest" description="Disordered" evidence="6">
    <location>
        <begin position="506"/>
        <end position="552"/>
    </location>
</feature>
<evidence type="ECO:0000256" key="5">
    <source>
        <dbReference type="SAM" id="Coils"/>
    </source>
</evidence>
<gene>
    <name evidence="10" type="primary">LOC113064493</name>
</gene>
<dbReference type="InterPro" id="IPR001849">
    <property type="entry name" value="PH_domain"/>
</dbReference>
<accession>A0A6P6M3I2</accession>
<evidence type="ECO:0000256" key="6">
    <source>
        <dbReference type="SAM" id="MobiDB-lite"/>
    </source>
</evidence>
<evidence type="ECO:0000256" key="3">
    <source>
        <dbReference type="ARBA" id="ARBA00022553"/>
    </source>
</evidence>
<dbReference type="PANTHER" id="PTHR12752">
    <property type="entry name" value="PHOSPHOINOSITOL 3-PHOSPHATE-BINDING PROTEIN"/>
    <property type="match status" value="1"/>
</dbReference>
<feature type="region of interest" description="Disordered" evidence="6">
    <location>
        <begin position="951"/>
        <end position="1067"/>
    </location>
</feature>
<feature type="compositionally biased region" description="Basic and acidic residues" evidence="6">
    <location>
        <begin position="957"/>
        <end position="969"/>
    </location>
</feature>
<feature type="domain" description="PH" evidence="7">
    <location>
        <begin position="169"/>
        <end position="268"/>
    </location>
</feature>
<feature type="compositionally biased region" description="Basic residues" evidence="6">
    <location>
        <begin position="147"/>
        <end position="156"/>
    </location>
</feature>
<evidence type="ECO:0000256" key="2">
    <source>
        <dbReference type="ARBA" id="ARBA00022490"/>
    </source>
</evidence>
<feature type="region of interest" description="Disordered" evidence="6">
    <location>
        <begin position="727"/>
        <end position="756"/>
    </location>
</feature>
<dbReference type="PANTHER" id="PTHR12752:SF3">
    <property type="entry name" value="PLECKSTRIN HOMOLOGY DOMAIN-CONTAINING FAMILY A MEMBER 5"/>
    <property type="match status" value="1"/>
</dbReference>
<dbReference type="SMART" id="SM00233">
    <property type="entry name" value="PH"/>
    <property type="match status" value="1"/>
</dbReference>
<dbReference type="CDD" id="cd00201">
    <property type="entry name" value="WW"/>
    <property type="match status" value="1"/>
</dbReference>
<dbReference type="Gene3D" id="2.30.29.30">
    <property type="entry name" value="Pleckstrin-homology domain (PH domain)/Phosphotyrosine-binding domain (PTB)"/>
    <property type="match status" value="1"/>
</dbReference>
<feature type="domain" description="WW" evidence="8">
    <location>
        <begin position="56"/>
        <end position="89"/>
    </location>
</feature>
<feature type="compositionally biased region" description="Polar residues" evidence="6">
    <location>
        <begin position="119"/>
        <end position="134"/>
    </location>
</feature>
<dbReference type="SMART" id="SM00456">
    <property type="entry name" value="WW"/>
    <property type="match status" value="2"/>
</dbReference>
<feature type="compositionally biased region" description="Low complexity" evidence="6">
    <location>
        <begin position="1226"/>
        <end position="1239"/>
    </location>
</feature>
<keyword evidence="4" id="KW-0677">Repeat</keyword>
<protein>
    <submittedName>
        <fullName evidence="10">Pleckstrin homology domain-containing family A member 5-like isoform X4</fullName>
    </submittedName>
</protein>
<dbReference type="PROSITE" id="PS50020">
    <property type="entry name" value="WW_DOMAIN_2"/>
    <property type="match status" value="2"/>
</dbReference>
<dbReference type="FunFam" id="2.30.29.30:FF:000083">
    <property type="entry name" value="Pleckstrin homology domain-containing family A member 5"/>
    <property type="match status" value="1"/>
</dbReference>
<keyword evidence="2" id="KW-0963">Cytoplasm</keyword>
<evidence type="ECO:0000256" key="1">
    <source>
        <dbReference type="ARBA" id="ARBA00004496"/>
    </source>
</evidence>
<dbReference type="GO" id="GO:0032266">
    <property type="term" value="F:phosphatidylinositol-3-phosphate binding"/>
    <property type="evidence" value="ECO:0007669"/>
    <property type="project" value="TreeGrafter"/>
</dbReference>
<feature type="region of interest" description="Disordered" evidence="6">
    <location>
        <begin position="108"/>
        <end position="167"/>
    </location>
</feature>
<dbReference type="SUPFAM" id="SSF51045">
    <property type="entry name" value="WW domain"/>
    <property type="match status" value="2"/>
</dbReference>
<reference evidence="10" key="1">
    <citation type="submission" date="2025-08" db="UniProtKB">
        <authorList>
            <consortium name="RefSeq"/>
        </authorList>
    </citation>
    <scope>IDENTIFICATION</scope>
    <source>
        <strain evidence="10">Wakin</strain>
        <tissue evidence="10">Muscle</tissue>
    </source>
</reference>
<dbReference type="GO" id="GO:0005829">
    <property type="term" value="C:cytosol"/>
    <property type="evidence" value="ECO:0007669"/>
    <property type="project" value="TreeGrafter"/>
</dbReference>
<feature type="compositionally biased region" description="Basic and acidic residues" evidence="6">
    <location>
        <begin position="1055"/>
        <end position="1064"/>
    </location>
</feature>
<feature type="region of interest" description="Disordered" evidence="6">
    <location>
        <begin position="317"/>
        <end position="336"/>
    </location>
</feature>
<dbReference type="GO" id="GO:0080025">
    <property type="term" value="F:phosphatidylinositol-3,5-bisphosphate binding"/>
    <property type="evidence" value="ECO:0007669"/>
    <property type="project" value="TreeGrafter"/>
</dbReference>
<dbReference type="InterPro" id="IPR011993">
    <property type="entry name" value="PH-like_dom_sf"/>
</dbReference>
<dbReference type="Gene3D" id="2.20.70.10">
    <property type="match status" value="2"/>
</dbReference>
<feature type="compositionally biased region" description="Acidic residues" evidence="6">
    <location>
        <begin position="1187"/>
        <end position="1201"/>
    </location>
</feature>
<dbReference type="Proteomes" id="UP000515129">
    <property type="component" value="Chromosome 4"/>
</dbReference>
<organism evidence="9 10">
    <name type="scientific">Carassius auratus</name>
    <name type="common">Goldfish</name>
    <dbReference type="NCBI Taxonomy" id="7957"/>
    <lineage>
        <taxon>Eukaryota</taxon>
        <taxon>Metazoa</taxon>
        <taxon>Chordata</taxon>
        <taxon>Craniata</taxon>
        <taxon>Vertebrata</taxon>
        <taxon>Euteleostomi</taxon>
        <taxon>Actinopterygii</taxon>
        <taxon>Neopterygii</taxon>
        <taxon>Teleostei</taxon>
        <taxon>Ostariophysi</taxon>
        <taxon>Cypriniformes</taxon>
        <taxon>Cyprinidae</taxon>
        <taxon>Cyprininae</taxon>
        <taxon>Carassius</taxon>
    </lineage>
</organism>
<keyword evidence="3" id="KW-0597">Phosphoprotein</keyword>
<feature type="region of interest" description="Disordered" evidence="6">
    <location>
        <begin position="1082"/>
        <end position="1259"/>
    </location>
</feature>
<evidence type="ECO:0000259" key="8">
    <source>
        <dbReference type="PROSITE" id="PS50020"/>
    </source>
</evidence>
<dbReference type="GO" id="GO:0010314">
    <property type="term" value="F:phosphatidylinositol-5-phosphate binding"/>
    <property type="evidence" value="ECO:0007669"/>
    <property type="project" value="TreeGrafter"/>
</dbReference>
<feature type="compositionally biased region" description="Polar residues" evidence="6">
    <location>
        <begin position="737"/>
        <end position="753"/>
    </location>
</feature>
<evidence type="ECO:0000313" key="9">
    <source>
        <dbReference type="Proteomes" id="UP000515129"/>
    </source>
</evidence>
<feature type="compositionally biased region" description="Basic and acidic residues" evidence="6">
    <location>
        <begin position="1109"/>
        <end position="1132"/>
    </location>
</feature>
<feature type="compositionally biased region" description="Low complexity" evidence="6">
    <location>
        <begin position="135"/>
        <end position="146"/>
    </location>
</feature>
<feature type="domain" description="WW" evidence="8">
    <location>
        <begin position="11"/>
        <end position="44"/>
    </location>
</feature>
<keyword evidence="9" id="KW-1185">Reference proteome</keyword>
<feature type="region of interest" description="Disordered" evidence="6">
    <location>
        <begin position="909"/>
        <end position="937"/>
    </location>
</feature>
<feature type="compositionally biased region" description="Polar residues" evidence="6">
    <location>
        <begin position="1205"/>
        <end position="1225"/>
    </location>
</feature>
<feature type="compositionally biased region" description="Low complexity" evidence="6">
    <location>
        <begin position="971"/>
        <end position="985"/>
    </location>
</feature>
<dbReference type="RefSeq" id="XP_026091169.1">
    <property type="nucleotide sequence ID" value="XM_026235384.1"/>
</dbReference>
<name>A0A6P6M3I2_CARAU</name>
<feature type="compositionally biased region" description="Basic and acidic residues" evidence="6">
    <location>
        <begin position="1034"/>
        <end position="1046"/>
    </location>
</feature>
<dbReference type="Pfam" id="PF25541">
    <property type="entry name" value="TBCA_PH"/>
    <property type="match status" value="1"/>
</dbReference>
<dbReference type="CDD" id="cd13248">
    <property type="entry name" value="PH_PEPP1_2_3"/>
    <property type="match status" value="1"/>
</dbReference>
<proteinExistence type="predicted"/>
<sequence>MAADLNPDWLSCLPSSWSYGVTRDGRVFFINEEAKSTTWLHPVTGEAVITGHRKTPDLPTGWEEGYTFEGARCFINHNERKVTCKHPVTGVPSQDNCIFVVNEQPASKAPAAEKKERPTSTMSEASNYTGGSDYTTHPSSPTTRLSRSSKKVHNFGKRSNSIKRNPNAPVVKNGWLYKQDSTGMKMWKKRWFVLSDMCLFYYRDEKEEGILGSILLPSFHISMLSVDDHITRKYAFKATHPNMRTYYFSTDTAKDMESWMKVMTDAALVHSEPIRRLDKVKVDSRSPQEMNNMLNHRVLTRPEIQNNERNRETLCQEEKKQKAVDKQKEKDGRVSMQKDGERYTLQRDMDNYTLHSDAQRLALQQDGDRFMLQKDVDKYVLQKDGEKYAVHKDGEKYLLQKDGQKYSLHKDGDKFMLQREGEKYAPPKDCEKILQREMRFPHGDKHMKQKDPEKPVPPPREGEKYGFQKEGTMERPLTKINSIKLQPAQAAAIAAAVSSSRKLQSAAGSGQYKPAQVNGSGERGGDRSPGDMSNTMPQRTTEPERTLSRTNSMQQLEQWVRTHRTRTPDDDTRSITSYQTLPRNMPSHRAQIVPRYPEGYRTLPRNMLRPDSICSVSGSMYDRALQPTTAEKRRSMRDDTMWQLYEWQQRQAHSRIGYGTLPSPKTMSQIAESIPTSPSHGSLAGYHTFSPNRPLNPDSRSEVSSPVFRGDVTIERRHRPHLSKYSFPAERRPVPPSQSITAQSLQGKTQMSSEEYRESTYLYRPEELDIDAKLSRLCEQDKVVRNHAEKLQQLHREKHTLETALLSASQEIEMSAEDPAAVQSVIQQRDVLQSGLLSTCRELSRVSAELERSWREYDRLEADATLAKTNLLEQLEALGSPQTEPPSQKHVQIQKELWRIQDVMEALNKNKPKRNTEPSFPGANPLSNLHKSEGPDYRLYKSEPELTTVAEVDESNGEDKSEQTAEKEPLSVTKGVVYPVGVVSPRTKSPMPESSTIASYVTLRKTKKPDPRTSQPQERPRSAVDHMSSAVEVGRTRMSVEEQMERIRRHQQGALRERRREDGSLSRSLSFTKDNLYYTLQTRKKSPVISPDEQDTSPEEQPQLTTKPTDAEENCRNTDHEESGSDSLENKETAAVSRSASIKESGPKPVQNEDQSEPRHTSPLEYSRTLATQNSLQTAVMVRVGTEEDEEEEEEDEEEEEKPSSQEQDVSYELSNSKHSTLMSVSSLSTPPQSPSSSSSPPPPPSPPQLTDGSHFMCV</sequence>
<evidence type="ECO:0000259" key="7">
    <source>
        <dbReference type="PROSITE" id="PS50003"/>
    </source>
</evidence>
<dbReference type="InterPro" id="IPR057971">
    <property type="entry name" value="PKHA4-7_TBCA"/>
</dbReference>
<evidence type="ECO:0000313" key="10">
    <source>
        <dbReference type="RefSeq" id="XP_026091169.1"/>
    </source>
</evidence>
<feature type="compositionally biased region" description="Polar residues" evidence="6">
    <location>
        <begin position="1099"/>
        <end position="1108"/>
    </location>
</feature>
<feature type="compositionally biased region" description="Polar residues" evidence="6">
    <location>
        <begin position="1169"/>
        <end position="1178"/>
    </location>
</feature>
<dbReference type="Pfam" id="PF00169">
    <property type="entry name" value="PH"/>
    <property type="match status" value="1"/>
</dbReference>
<comment type="subcellular location">
    <subcellularLocation>
        <location evidence="1">Cytoplasm</location>
    </subcellularLocation>
</comment>
<dbReference type="AlphaFoldDB" id="A0A6P6M3I2"/>
<dbReference type="GeneID" id="113064493"/>